<proteinExistence type="predicted"/>
<feature type="domain" description="ZSWIM1/3 RNaseH-like" evidence="1">
    <location>
        <begin position="39"/>
        <end position="155"/>
    </location>
</feature>
<protein>
    <submittedName>
        <fullName evidence="2">Unnamed protein product</fullName>
    </submittedName>
</protein>
<dbReference type="Pfam" id="PF21056">
    <property type="entry name" value="ZSWIM1-3_RNaseH-like"/>
    <property type="match status" value="1"/>
</dbReference>
<dbReference type="InterPro" id="IPR052579">
    <property type="entry name" value="Zinc_finger_SWIM"/>
</dbReference>
<evidence type="ECO:0000313" key="3">
    <source>
        <dbReference type="Proteomes" id="UP001165121"/>
    </source>
</evidence>
<dbReference type="PANTHER" id="PTHR31569:SF4">
    <property type="entry name" value="SWIM-TYPE DOMAIN-CONTAINING PROTEIN"/>
    <property type="match status" value="1"/>
</dbReference>
<name>A0A9W7D181_9STRA</name>
<dbReference type="OrthoDB" id="122439at2759"/>
<dbReference type="InterPro" id="IPR048324">
    <property type="entry name" value="ZSWIM1-3_RNaseH-like"/>
</dbReference>
<dbReference type="AlphaFoldDB" id="A0A9W7D181"/>
<dbReference type="Proteomes" id="UP001165121">
    <property type="component" value="Unassembled WGS sequence"/>
</dbReference>
<dbReference type="PANTHER" id="PTHR31569">
    <property type="entry name" value="SWIM-TYPE DOMAIN-CONTAINING PROTEIN"/>
    <property type="match status" value="1"/>
</dbReference>
<evidence type="ECO:0000259" key="1">
    <source>
        <dbReference type="Pfam" id="PF21056"/>
    </source>
</evidence>
<accession>A0A9W7D181</accession>
<keyword evidence="3" id="KW-1185">Reference proteome</keyword>
<gene>
    <name evidence="2" type="ORF">Pfra01_002109200</name>
</gene>
<sequence>MVLTPQQTRNIIQQVLGFTTVDRARVLLDTFVQVEGYDVLLVQDQMDITCIIAMQTAVQKSCFKQWGDSLVMDWTHGTNNLGYHLGSLVVTSATGRGIPVVDFLALDQKAETMQLILDLFKRHNPTWPSILTVAIDKDFTEWRVLEKTFPEFKILLCQIHAITYWRKVCRRPKYNLKLSQRDAMESAFGKLIYWYSEFYLLNAT</sequence>
<organism evidence="2 3">
    <name type="scientific">Phytophthora fragariaefolia</name>
    <dbReference type="NCBI Taxonomy" id="1490495"/>
    <lineage>
        <taxon>Eukaryota</taxon>
        <taxon>Sar</taxon>
        <taxon>Stramenopiles</taxon>
        <taxon>Oomycota</taxon>
        <taxon>Peronosporomycetes</taxon>
        <taxon>Peronosporales</taxon>
        <taxon>Peronosporaceae</taxon>
        <taxon>Phytophthora</taxon>
    </lineage>
</organism>
<dbReference type="EMBL" id="BSXT01002958">
    <property type="protein sequence ID" value="GMF51831.1"/>
    <property type="molecule type" value="Genomic_DNA"/>
</dbReference>
<reference evidence="2" key="1">
    <citation type="submission" date="2023-04" db="EMBL/GenBank/DDBJ databases">
        <title>Phytophthora fragariaefolia NBRC 109709.</title>
        <authorList>
            <person name="Ichikawa N."/>
            <person name="Sato H."/>
            <person name="Tonouchi N."/>
        </authorList>
    </citation>
    <scope>NUCLEOTIDE SEQUENCE</scope>
    <source>
        <strain evidence="2">NBRC 109709</strain>
    </source>
</reference>
<comment type="caution">
    <text evidence="2">The sequence shown here is derived from an EMBL/GenBank/DDBJ whole genome shotgun (WGS) entry which is preliminary data.</text>
</comment>
<evidence type="ECO:0000313" key="2">
    <source>
        <dbReference type="EMBL" id="GMF51831.1"/>
    </source>
</evidence>